<dbReference type="Gene3D" id="3.80.10.10">
    <property type="entry name" value="Ribonuclease Inhibitor"/>
    <property type="match status" value="4"/>
</dbReference>
<dbReference type="SMART" id="SM00365">
    <property type="entry name" value="LRR_SD22"/>
    <property type="match status" value="4"/>
</dbReference>
<dbReference type="SUPFAM" id="SSF52058">
    <property type="entry name" value="L domain-like"/>
    <property type="match status" value="3"/>
</dbReference>
<dbReference type="GO" id="GO:0035591">
    <property type="term" value="F:signaling adaptor activity"/>
    <property type="evidence" value="ECO:0007669"/>
    <property type="project" value="TreeGrafter"/>
</dbReference>
<dbReference type="GeneID" id="29919432"/>
<dbReference type="InterPro" id="IPR052574">
    <property type="entry name" value="CDIRP"/>
</dbReference>
<evidence type="ECO:0000256" key="2">
    <source>
        <dbReference type="ARBA" id="ARBA00022737"/>
    </source>
</evidence>
<sequence>MKNYLVALFAVALTACGGGGGSESPSTSNNASQGTDNKLAPADVTAQLGSSYVELHTYTVTYNVSGDEKGMSELKASISIPEIAYFEQVSLDTTAKSLSFSVPELTSDTDASLLVSWIVEESGNKVQRSLDLPFIAKDNGMKLSEMFNIKDAAFATCVDGYIYSSDLTAIHCEGVVSLDGIENLTELTELTLRNSELKGDIKLLGSEKLRYFEISNDTLKPIGKVDLSRAPSIETIRLFNADLSGLTLADNSALRDIYINEGNLKSLDLSKTSSLERVELLWLPLTELILPDASPLTFLRVPGCYKSQGCEGVLTALDLKNNDELLEIVLEYQGLSTLDLSNQIKLKTINLTAVPLEYMDFSKNTNLDYVNIGSFYDRTIEVNGLTNKPKLAYLDASYAKLKSIDLSGSNNLEELRLNNNFLTELNLTNFDKLTTLELYDNQLSSLDISGADSIVELHASSNSLESLSVSHLTMLTSLSVSDNKIATLDLSNNTELTSLFASQNKLSQLDLSKNSKLSFALYLASNPLVSLSVNANNKITTLDLQSTNLNELQPSNFKAMTSFSISGGSIESLDFSQVPELSDVSLASIGLKSINLANNKSLKTVNLFGNELVELDISNAENIEVVEISHNQISSIAIGNVSSITEFRAYQNQLSAIDLNGADNLKTLVLSQNNLKSWNTQLPNITHLELSDNSLTSFSTGISEFLEYIDLRANDISSLEVTGVPYLKQLHIGGNPFLALNIDTQAQQVLEVLDLSYSKLTSLAQFNAPKLISLYASNSDLNSVSLDNFPEVESIGLSNTKISSIEIPEHNQIKSMSIDGTLVTQFDFQNLTSLESFYGGFSYMNRVSGIDGINNKEAQISLIYSPLSASTRAYLAEMVAQGYTNISY</sequence>
<keyword evidence="2" id="KW-0677">Repeat</keyword>
<dbReference type="AlphaFoldDB" id="V4HR96"/>
<feature type="signal peptide" evidence="3">
    <location>
        <begin position="1"/>
        <end position="17"/>
    </location>
</feature>
<organism evidence="4 5">
    <name type="scientific">Pseudoalteromonas luteoviolacea (strain 2ta16)</name>
    <dbReference type="NCBI Taxonomy" id="1353533"/>
    <lineage>
        <taxon>Bacteria</taxon>
        <taxon>Pseudomonadati</taxon>
        <taxon>Pseudomonadota</taxon>
        <taxon>Gammaproteobacteria</taxon>
        <taxon>Alteromonadales</taxon>
        <taxon>Pseudoalteromonadaceae</taxon>
        <taxon>Pseudoalteromonas</taxon>
    </lineage>
</organism>
<evidence type="ECO:0000313" key="5">
    <source>
        <dbReference type="Proteomes" id="UP000017820"/>
    </source>
</evidence>
<keyword evidence="1" id="KW-0433">Leucine-rich repeat</keyword>
<reference evidence="4 5" key="1">
    <citation type="submission" date="2013-07" db="EMBL/GenBank/DDBJ databases">
        <title>Draft genome sequence of Pseudoalteromonas luteoviolacea 2ta16.</title>
        <authorList>
            <person name="Allen E.E."/>
            <person name="Azam F."/>
            <person name="Podell S."/>
        </authorList>
    </citation>
    <scope>NUCLEOTIDE SEQUENCE [LARGE SCALE GENOMIC DNA]</scope>
    <source>
        <strain evidence="4 5">2ta16</strain>
    </source>
</reference>
<dbReference type="PANTHER" id="PTHR47566">
    <property type="match status" value="1"/>
</dbReference>
<dbReference type="PANTHER" id="PTHR47566:SF1">
    <property type="entry name" value="PROTEIN NUD1"/>
    <property type="match status" value="1"/>
</dbReference>
<dbReference type="EMBL" id="AUSV01000134">
    <property type="protein sequence ID" value="ESP90439.1"/>
    <property type="molecule type" value="Genomic_DNA"/>
</dbReference>
<proteinExistence type="predicted"/>
<protein>
    <submittedName>
        <fullName evidence="4">Leucine-rich repeat (LRR) protein</fullName>
    </submittedName>
</protein>
<dbReference type="RefSeq" id="WP_023401796.1">
    <property type="nucleotide sequence ID" value="NZ_AUSV01000134.1"/>
</dbReference>
<feature type="chain" id="PRO_5004720379" evidence="3">
    <location>
        <begin position="18"/>
        <end position="888"/>
    </location>
</feature>
<keyword evidence="3" id="KW-0732">Signal</keyword>
<dbReference type="Proteomes" id="UP000017820">
    <property type="component" value="Unassembled WGS sequence"/>
</dbReference>
<evidence type="ECO:0000256" key="1">
    <source>
        <dbReference type="ARBA" id="ARBA00022614"/>
    </source>
</evidence>
<gene>
    <name evidence="4" type="ORF">PL2TA16_01542</name>
</gene>
<dbReference type="PATRIC" id="fig|1353533.3.peg.4965"/>
<dbReference type="InterPro" id="IPR032675">
    <property type="entry name" value="LRR_dom_sf"/>
</dbReference>
<evidence type="ECO:0000313" key="4">
    <source>
        <dbReference type="EMBL" id="ESP90439.1"/>
    </source>
</evidence>
<accession>V4HR96</accession>
<name>V4HR96_PSEL2</name>
<evidence type="ECO:0000256" key="3">
    <source>
        <dbReference type="SAM" id="SignalP"/>
    </source>
</evidence>
<dbReference type="InterPro" id="IPR003591">
    <property type="entry name" value="Leu-rich_rpt_typical-subtyp"/>
</dbReference>
<dbReference type="PROSITE" id="PS51257">
    <property type="entry name" value="PROKAR_LIPOPROTEIN"/>
    <property type="match status" value="1"/>
</dbReference>
<comment type="caution">
    <text evidence="4">The sequence shown here is derived from an EMBL/GenBank/DDBJ whole genome shotgun (WGS) entry which is preliminary data.</text>
</comment>
<dbReference type="SMART" id="SM00369">
    <property type="entry name" value="LRR_TYP"/>
    <property type="match status" value="3"/>
</dbReference>